<organism evidence="2 3">
    <name type="scientific">Cirrhinus mrigala</name>
    <name type="common">Mrigala</name>
    <dbReference type="NCBI Taxonomy" id="683832"/>
    <lineage>
        <taxon>Eukaryota</taxon>
        <taxon>Metazoa</taxon>
        <taxon>Chordata</taxon>
        <taxon>Craniata</taxon>
        <taxon>Vertebrata</taxon>
        <taxon>Euteleostomi</taxon>
        <taxon>Actinopterygii</taxon>
        <taxon>Neopterygii</taxon>
        <taxon>Teleostei</taxon>
        <taxon>Ostariophysi</taxon>
        <taxon>Cypriniformes</taxon>
        <taxon>Cyprinidae</taxon>
        <taxon>Labeoninae</taxon>
        <taxon>Labeonini</taxon>
        <taxon>Cirrhinus</taxon>
    </lineage>
</organism>
<evidence type="ECO:0000256" key="1">
    <source>
        <dbReference type="SAM" id="MobiDB-lite"/>
    </source>
</evidence>
<protein>
    <submittedName>
        <fullName evidence="2">Uncharacterized protein</fullName>
    </submittedName>
</protein>
<evidence type="ECO:0000313" key="3">
    <source>
        <dbReference type="Proteomes" id="UP001529510"/>
    </source>
</evidence>
<feature type="non-terminal residue" evidence="2">
    <location>
        <position position="58"/>
    </location>
</feature>
<feature type="compositionally biased region" description="Acidic residues" evidence="1">
    <location>
        <begin position="1"/>
        <end position="14"/>
    </location>
</feature>
<dbReference type="AlphaFoldDB" id="A0ABD0P8M3"/>
<name>A0ABD0P8M3_CIRMR</name>
<comment type="caution">
    <text evidence="2">The sequence shown here is derived from an EMBL/GenBank/DDBJ whole genome shotgun (WGS) entry which is preliminary data.</text>
</comment>
<evidence type="ECO:0000313" key="2">
    <source>
        <dbReference type="EMBL" id="KAL0170020.1"/>
    </source>
</evidence>
<keyword evidence="3" id="KW-1185">Reference proteome</keyword>
<dbReference type="Proteomes" id="UP001529510">
    <property type="component" value="Unassembled WGS sequence"/>
</dbReference>
<gene>
    <name evidence="2" type="ORF">M9458_034616</name>
</gene>
<dbReference type="EMBL" id="JAMKFB020000017">
    <property type="protein sequence ID" value="KAL0170020.1"/>
    <property type="molecule type" value="Genomic_DNA"/>
</dbReference>
<accession>A0ABD0P8M3</accession>
<sequence>MSDPDEMIYDDVDSSLDNGWSSSEFESYEEASDAENGHGENGLPDAFVRGRAPSKKTH</sequence>
<proteinExistence type="predicted"/>
<feature type="region of interest" description="Disordered" evidence="1">
    <location>
        <begin position="1"/>
        <end position="58"/>
    </location>
</feature>
<reference evidence="2 3" key="1">
    <citation type="submission" date="2024-05" db="EMBL/GenBank/DDBJ databases">
        <title>Genome sequencing and assembly of Indian major carp, Cirrhinus mrigala (Hamilton, 1822).</title>
        <authorList>
            <person name="Mohindra V."/>
            <person name="Chowdhury L.M."/>
            <person name="Lal K."/>
            <person name="Jena J.K."/>
        </authorList>
    </citation>
    <scope>NUCLEOTIDE SEQUENCE [LARGE SCALE GENOMIC DNA]</scope>
    <source>
        <strain evidence="2">CM1030</strain>
        <tissue evidence="2">Blood</tissue>
    </source>
</reference>